<evidence type="ECO:0000313" key="2">
    <source>
        <dbReference type="EMBL" id="DAF87902.1"/>
    </source>
</evidence>
<protein>
    <submittedName>
        <fullName evidence="2">Uncharacterized protein</fullName>
    </submittedName>
</protein>
<reference evidence="2" key="1">
    <citation type="journal article" date="2021" name="Proc. Natl. Acad. Sci. U.S.A.">
        <title>A Catalog of Tens of Thousands of Viruses from Human Metagenomes Reveals Hidden Associations with Chronic Diseases.</title>
        <authorList>
            <person name="Tisza M.J."/>
            <person name="Buck C.B."/>
        </authorList>
    </citation>
    <scope>NUCLEOTIDE SEQUENCE</scope>
    <source>
        <strain evidence="2">CtRon5</strain>
    </source>
</reference>
<accession>A0A8S5U0D1</accession>
<feature type="compositionally biased region" description="Basic and acidic residues" evidence="1">
    <location>
        <begin position="30"/>
        <end position="48"/>
    </location>
</feature>
<dbReference type="EMBL" id="BK015971">
    <property type="protein sequence ID" value="DAF87902.1"/>
    <property type="molecule type" value="Genomic_DNA"/>
</dbReference>
<name>A0A8S5U0D1_9CAUD</name>
<organism evidence="2">
    <name type="scientific">Siphoviridae sp. ctRon5</name>
    <dbReference type="NCBI Taxonomy" id="2825505"/>
    <lineage>
        <taxon>Viruses</taxon>
        <taxon>Duplodnaviria</taxon>
        <taxon>Heunggongvirae</taxon>
        <taxon>Uroviricota</taxon>
        <taxon>Caudoviricetes</taxon>
    </lineage>
</organism>
<proteinExistence type="predicted"/>
<sequence length="125" mass="13496">MKNKELAELYRTIADGFAKLSEYYSSEDAEQPKAVKKDKPVKAEKKTETAPAEESAADEESTEPVTYTKEEVRAKLAQMSKAEAGKYKADVKGIVAKYSSDGTLSGIPADKYADVVAALEVIGNA</sequence>
<evidence type="ECO:0000256" key="1">
    <source>
        <dbReference type="SAM" id="MobiDB-lite"/>
    </source>
</evidence>
<feature type="region of interest" description="Disordered" evidence="1">
    <location>
        <begin position="25"/>
        <end position="68"/>
    </location>
</feature>